<dbReference type="Gene3D" id="3.40.630.10">
    <property type="entry name" value="Zn peptidases"/>
    <property type="match status" value="2"/>
</dbReference>
<dbReference type="PROSITE" id="PS51272">
    <property type="entry name" value="SLH"/>
    <property type="match status" value="3"/>
</dbReference>
<dbReference type="GO" id="GO:0006508">
    <property type="term" value="P:proteolysis"/>
    <property type="evidence" value="ECO:0007669"/>
    <property type="project" value="InterPro"/>
</dbReference>
<keyword evidence="3" id="KW-0732">Signal</keyword>
<feature type="chain" id="PRO_5012443728" description="Zinc carboxypeptidase" evidence="3">
    <location>
        <begin position="34"/>
        <end position="1470"/>
    </location>
</feature>
<feature type="domain" description="SLH" evidence="4">
    <location>
        <begin position="1286"/>
        <end position="1345"/>
    </location>
</feature>
<dbReference type="SUPFAM" id="SSF53187">
    <property type="entry name" value="Zn-dependent exopeptidases"/>
    <property type="match status" value="2"/>
</dbReference>
<accession>A0A229NTN4</accession>
<dbReference type="InterPro" id="IPR000834">
    <property type="entry name" value="Peptidase_M14"/>
</dbReference>
<dbReference type="Pfam" id="PF04389">
    <property type="entry name" value="Peptidase_M28"/>
    <property type="match status" value="1"/>
</dbReference>
<proteinExistence type="inferred from homology"/>
<dbReference type="OrthoDB" id="9758209at2"/>
<dbReference type="InterPro" id="IPR045175">
    <property type="entry name" value="M28_fam"/>
</dbReference>
<dbReference type="InterPro" id="IPR007484">
    <property type="entry name" value="Peptidase_M28"/>
</dbReference>
<dbReference type="PROSITE" id="PS52035">
    <property type="entry name" value="PEPTIDASE_M14"/>
    <property type="match status" value="1"/>
</dbReference>
<dbReference type="GO" id="GO:0004181">
    <property type="term" value="F:metallocarboxypeptidase activity"/>
    <property type="evidence" value="ECO:0007669"/>
    <property type="project" value="InterPro"/>
</dbReference>
<feature type="signal peptide" evidence="3">
    <location>
        <begin position="1"/>
        <end position="33"/>
    </location>
</feature>
<feature type="region of interest" description="Disordered" evidence="2">
    <location>
        <begin position="1236"/>
        <end position="1287"/>
    </location>
</feature>
<evidence type="ECO:0000313" key="6">
    <source>
        <dbReference type="EMBL" id="OXM13182.1"/>
    </source>
</evidence>
<organism evidence="6 7">
    <name type="scientific">Paenibacillus herberti</name>
    <dbReference type="NCBI Taxonomy" id="1619309"/>
    <lineage>
        <taxon>Bacteria</taxon>
        <taxon>Bacillati</taxon>
        <taxon>Bacillota</taxon>
        <taxon>Bacilli</taxon>
        <taxon>Bacillales</taxon>
        <taxon>Paenibacillaceae</taxon>
        <taxon>Paenibacillus</taxon>
    </lineage>
</organism>
<feature type="compositionally biased region" description="Pro residues" evidence="2">
    <location>
        <begin position="1255"/>
        <end position="1285"/>
    </location>
</feature>
<gene>
    <name evidence="6" type="ORF">CGZ75_23775</name>
</gene>
<comment type="similarity">
    <text evidence="1">Belongs to the peptidase M14 family.</text>
</comment>
<evidence type="ECO:0000256" key="2">
    <source>
        <dbReference type="SAM" id="MobiDB-lite"/>
    </source>
</evidence>
<evidence type="ECO:0000256" key="3">
    <source>
        <dbReference type="SAM" id="SignalP"/>
    </source>
</evidence>
<dbReference type="RefSeq" id="WP_089526911.1">
    <property type="nucleotide sequence ID" value="NZ_NMUQ01000004.1"/>
</dbReference>
<dbReference type="PANTHER" id="PTHR12147:SF26">
    <property type="entry name" value="PEPTIDASE M28 DOMAIN-CONTAINING PROTEIN"/>
    <property type="match status" value="1"/>
</dbReference>
<evidence type="ECO:0000259" key="4">
    <source>
        <dbReference type="PROSITE" id="PS51272"/>
    </source>
</evidence>
<dbReference type="Pfam" id="PF00246">
    <property type="entry name" value="Peptidase_M14"/>
    <property type="match status" value="1"/>
</dbReference>
<feature type="domain" description="Peptidase M14" evidence="5">
    <location>
        <begin position="483"/>
        <end position="794"/>
    </location>
</feature>
<dbReference type="GO" id="GO:0008270">
    <property type="term" value="F:zinc ion binding"/>
    <property type="evidence" value="ECO:0007669"/>
    <property type="project" value="InterPro"/>
</dbReference>
<evidence type="ECO:0000256" key="1">
    <source>
        <dbReference type="PROSITE-ProRule" id="PRU01379"/>
    </source>
</evidence>
<dbReference type="Proteomes" id="UP000215145">
    <property type="component" value="Unassembled WGS sequence"/>
</dbReference>
<dbReference type="Pfam" id="PF00395">
    <property type="entry name" value="SLH"/>
    <property type="match status" value="3"/>
</dbReference>
<feature type="domain" description="SLH" evidence="4">
    <location>
        <begin position="1346"/>
        <end position="1409"/>
    </location>
</feature>
<evidence type="ECO:0000313" key="7">
    <source>
        <dbReference type="Proteomes" id="UP000215145"/>
    </source>
</evidence>
<dbReference type="CDD" id="cd06244">
    <property type="entry name" value="M14-like"/>
    <property type="match status" value="1"/>
</dbReference>
<evidence type="ECO:0000259" key="5">
    <source>
        <dbReference type="PROSITE" id="PS52035"/>
    </source>
</evidence>
<dbReference type="SMART" id="SM00631">
    <property type="entry name" value="Zn_pept"/>
    <property type="match status" value="1"/>
</dbReference>
<dbReference type="EMBL" id="NMUQ01000004">
    <property type="protein sequence ID" value="OXM13182.1"/>
    <property type="molecule type" value="Genomic_DNA"/>
</dbReference>
<sequence length="1470" mass="158648">MYIQKKRKKSKALLSAAVALSVIGSILSPAAYAAESTAAPSAVMSSAALEALAAQTLAGTQLKQGQPGYDAYGYLSHLTGTIGSRPAGSAEEAAARDYIKLELENMGYSPTVQEFVYKTRTTEGRSSNVITVKHGQSPRTIIVGAHYDSAKAPSKGADDNASGVAVMLESAKAISQQSLPYTVKFVAFGSEENGLQGSKAYVAAMTEEEKNNTVAMINLDSLAAGDNMYVYGNEGDAGFVRNQALAIAQRLGLNVQTQQGVNPEYPAGTTGDWSDHAPFKAAGIPYGYLEATNWNLGDKDGYTQTENDGAIWHTGKDSLGYLQANYPGRVDERLSTFSSVLTTLLQEIKEPGKVLLLSNEKASLTEKRTIAVEFTIPPRSTVTDDTYLNWTYGGKPLSDWKQRDSKAKETDKAFIYLDGKPVIANGKVTANIVFDLAYGTKDLSPRALRVDYPKLLGTNELMVTDKKGNRLASAPIKLNVYDTFRSYDEIRPEIDRITAEAKQDRYIETSVLGKSVQGRDINFTILAKDKASVEQYVNETLPAMTNDPAGLQAKILKGQLSGYKVPIWINNIHPDETPGVDSILNFFEEMTKKDTIEYNTTDKNGNTQKVTINISEALDNVIFLMNFTQNPDGRYNNDRANANGFDLNRDNSYQTQPETKIVTQEIAKWSPLSFLDLHGFVGDFLIEPCTPPHDPNIDYDLLIDNMVEQAHAMGRAAIANTYYDKYHIPYVEAKEVANDPNYKPIGYDKGWDDASPAYTAVYAMHQGALGHTIEIPELNEESTTALLYTLLASTDYVIKNKQKLFLNQLEVYERGINNVDSPAVDKYLVNAKNEEIGRPRPDGKSFFPDYYVLPVDASVQKNALEAANMVNYLLRNGVKVEKSNRAVTVDGVTYPTGTYIVPMTQAKRSFANLVLYDGINVSDFDEMYADIVQSFSYMRGFDRYTVYAKGAFSGATAPVSSAEKPTSVVSGSATHYVIRSTNNDAVRAVNELTAAGKAVTLLNKGGQGYELGDYLVSYSNLKPLLGKYTLQTVPFPAGTAVEGKLLPSVKVASSGVPAFALNDLGYTVTKDQASSDVLVNSFNKSLVEAGKPFVGYGRSWANTLKGSGLLPGLDFKTTGSTHEGLFKAEVSQDSIIGAPYEAKDYLYTQSGTYFTNIPDGAAIVAKASSENDFFVAGWWPGYENVRGKTIGFTYKKDLTDITLFSNELTNKAHPQVQYRLLANAIYKAAPAAAAGSMNDGNGEVPVTDNGNQPSFPGPIPTPTPSPSTAPSVTPEPTPTPTPPVNAPEFKDLGPVAAWASAAINELAAKGILKGLTGDTFGPLKKLTRAEFLTMLARAYELPASDKAASFSDVPAGAWYSEAVAQAVAAGIVKGTGNGKFEPNRPVTREEMAIMAANVWKLNSEPTTPDIAAALSGFADRGAIASYAKEAVGLLASEGIILGTGDGKFTPRGDANRAQAAVIVSRLLLAS</sequence>
<comment type="caution">
    <text evidence="6">The sequence shown here is derived from an EMBL/GenBank/DDBJ whole genome shotgun (WGS) entry which is preliminary data.</text>
</comment>
<keyword evidence="7" id="KW-1185">Reference proteome</keyword>
<reference evidence="6 7" key="1">
    <citation type="submission" date="2017-07" db="EMBL/GenBank/DDBJ databases">
        <title>Paenibacillus herberti R33 genome sequencing and assembly.</title>
        <authorList>
            <person name="Su W."/>
        </authorList>
    </citation>
    <scope>NUCLEOTIDE SEQUENCE [LARGE SCALE GENOMIC DNA]</scope>
    <source>
        <strain evidence="6 7">R33</strain>
    </source>
</reference>
<feature type="domain" description="SLH" evidence="4">
    <location>
        <begin position="1414"/>
        <end position="1470"/>
    </location>
</feature>
<evidence type="ECO:0008006" key="8">
    <source>
        <dbReference type="Google" id="ProtNLM"/>
    </source>
</evidence>
<dbReference type="PANTHER" id="PTHR12147">
    <property type="entry name" value="METALLOPEPTIDASE M28 FAMILY MEMBER"/>
    <property type="match status" value="1"/>
</dbReference>
<feature type="active site" description="Proton donor/acceptor" evidence="1">
    <location>
        <position position="774"/>
    </location>
</feature>
<protein>
    <recommendedName>
        <fullName evidence="8">Zinc carboxypeptidase</fullName>
    </recommendedName>
</protein>
<dbReference type="InterPro" id="IPR001119">
    <property type="entry name" value="SLH_dom"/>
</dbReference>
<name>A0A229NTN4_9BACL</name>